<evidence type="ECO:0000256" key="1">
    <source>
        <dbReference type="SAM" id="Phobius"/>
    </source>
</evidence>
<keyword evidence="1" id="KW-0812">Transmembrane</keyword>
<evidence type="ECO:0000313" key="2">
    <source>
        <dbReference type="EMBL" id="NIY72350.1"/>
    </source>
</evidence>
<dbReference type="EMBL" id="JAATOP010000004">
    <property type="protein sequence ID" value="NIY72350.1"/>
    <property type="molecule type" value="Genomic_DNA"/>
</dbReference>
<evidence type="ECO:0000313" key="3">
    <source>
        <dbReference type="Proteomes" id="UP000709466"/>
    </source>
</evidence>
<gene>
    <name evidence="2" type="ORF">HCZ30_07855</name>
</gene>
<comment type="caution">
    <text evidence="2">The sequence shown here is derived from an EMBL/GenBank/DDBJ whole genome shotgun (WGS) entry which is preliminary data.</text>
</comment>
<protein>
    <submittedName>
        <fullName evidence="2">Uncharacterized protein</fullName>
    </submittedName>
</protein>
<accession>A0ABX0VWC5</accession>
<organism evidence="2 3">
    <name type="scientific">Marivivens donghaensis</name>
    <dbReference type="NCBI Taxonomy" id="1699413"/>
    <lineage>
        <taxon>Bacteria</taxon>
        <taxon>Pseudomonadati</taxon>
        <taxon>Pseudomonadota</taxon>
        <taxon>Alphaproteobacteria</taxon>
        <taxon>Rhodobacterales</taxon>
        <taxon>Paracoccaceae</taxon>
        <taxon>Marivivens group</taxon>
        <taxon>Marivivens</taxon>
    </lineage>
</organism>
<keyword evidence="1" id="KW-1133">Transmembrane helix</keyword>
<dbReference type="Proteomes" id="UP000709466">
    <property type="component" value="Unassembled WGS sequence"/>
</dbReference>
<reference evidence="2 3" key="1">
    <citation type="submission" date="2020-03" db="EMBL/GenBank/DDBJ databases">
        <title>Bacterial isolates of synthetic phycosphere.</title>
        <authorList>
            <person name="Fu H."/>
            <person name="Moran M.A."/>
        </authorList>
    </citation>
    <scope>NUCLEOTIDE SEQUENCE [LARGE SCALE GENOMIC DNA]</scope>
    <source>
        <strain evidence="2 3">HF1</strain>
    </source>
</reference>
<keyword evidence="1" id="KW-0472">Membrane</keyword>
<dbReference type="RefSeq" id="WP_167637730.1">
    <property type="nucleotide sequence ID" value="NZ_JAATOP010000004.1"/>
</dbReference>
<sequence>MTALTRYARLESTGYWRPSKDDAPFEVVVSFGDASLIIRDTSGQPLTHWSLPATMRLNGTEMPALYSPDSDAFEVLEIEDETMVEAIETVRDSIARRRPTNAPRRKGWIRGILLLAIVAGAFTVPPLLRHQAVEAVPMAKREEIGATILGHLQRVSGTACRNPRGLLSLNRLKSRALPNNSDAQVVILPEEVPAVLALPGNITVLNRSLVENHEDPAVAAGYLIAAERIRAENDPLAEVLSHIGLFETFHLLTTGEIDSNALREYALSMTNEDLPQPSLNQMLAAFENAQISTKPYAYAVDETGNTTANLIAADPVNAAQAPLILSDGDWVALQNICGR</sequence>
<name>A0ABX0VWC5_9RHOB</name>
<keyword evidence="3" id="KW-1185">Reference proteome</keyword>
<proteinExistence type="predicted"/>
<feature type="transmembrane region" description="Helical" evidence="1">
    <location>
        <begin position="107"/>
        <end position="128"/>
    </location>
</feature>